<dbReference type="AlphaFoldDB" id="A0A4Y9INC0"/>
<name>A0A4Y9INC0_9BACT</name>
<sequence length="378" mass="39768">MKNPIFVLAPDSFKGSMTAKQVCDAMERGIKRIYPEAICIKIPMADGGEGTVQSLVDATDGKIYEEPVTGPLGSAVSAKYGILGDGSTAVIEMASASGLYLIDNGSRNPLVTTTYGTGELVKACLNRGVTKIILGIGGSATNDGGAGFAQALGVRFLDKENKDLPFGGLALRELAKIDVSSIDKRLQDIDIEVACDVSNPLCGENGASFVFAPQKGATAEMVSALDDALLHYAEVIKNQLGREVKDVPGAGAAGGLGAGLLTFTNARLQKGIDIVIDYTNLKAAIKKADVVFTGEGKIDSQTQYGKTPYGVAQLTRAEGKKVIAIAGDLEKGAQELYASVFDFIIPIKPESVSLEESMKRGEEYVEQAIANLLTKHEL</sequence>
<proteinExistence type="inferred from homology"/>
<dbReference type="GO" id="GO:0008887">
    <property type="term" value="F:glycerate kinase activity"/>
    <property type="evidence" value="ECO:0007669"/>
    <property type="project" value="UniProtKB-UniRule"/>
</dbReference>
<dbReference type="PANTHER" id="PTHR21599">
    <property type="entry name" value="GLYCERATE KINASE"/>
    <property type="match status" value="1"/>
</dbReference>
<dbReference type="Proteomes" id="UP000298285">
    <property type="component" value="Unassembled WGS sequence"/>
</dbReference>
<evidence type="ECO:0000256" key="4">
    <source>
        <dbReference type="PIRNR" id="PIRNR006078"/>
    </source>
</evidence>
<comment type="caution">
    <text evidence="5">The sequence shown here is derived from an EMBL/GenBank/DDBJ whole genome shotgun (WGS) entry which is preliminary data.</text>
</comment>
<dbReference type="GO" id="GO:0031388">
    <property type="term" value="P:organic acid phosphorylation"/>
    <property type="evidence" value="ECO:0007669"/>
    <property type="project" value="UniProtKB-UniRule"/>
</dbReference>
<evidence type="ECO:0000256" key="3">
    <source>
        <dbReference type="ARBA" id="ARBA00022777"/>
    </source>
</evidence>
<keyword evidence="2 4" id="KW-0808">Transferase</keyword>
<evidence type="ECO:0000256" key="2">
    <source>
        <dbReference type="ARBA" id="ARBA00022679"/>
    </source>
</evidence>
<dbReference type="InterPro" id="IPR036129">
    <property type="entry name" value="Glycerate_kinase_sf"/>
</dbReference>
<dbReference type="Gene3D" id="3.40.50.10350">
    <property type="entry name" value="Glycerate kinase, domain 1"/>
    <property type="match status" value="1"/>
</dbReference>
<evidence type="ECO:0000256" key="1">
    <source>
        <dbReference type="ARBA" id="ARBA00006284"/>
    </source>
</evidence>
<protein>
    <submittedName>
        <fullName evidence="5">Glycerate kinase</fullName>
    </submittedName>
</protein>
<comment type="similarity">
    <text evidence="1 4">Belongs to the glycerate kinase type-1 family.</text>
</comment>
<dbReference type="PANTHER" id="PTHR21599:SF0">
    <property type="entry name" value="GLYCERATE KINASE"/>
    <property type="match status" value="1"/>
</dbReference>
<dbReference type="InterPro" id="IPR018197">
    <property type="entry name" value="Glycerate_kinase_RE-like"/>
</dbReference>
<evidence type="ECO:0000313" key="6">
    <source>
        <dbReference type="Proteomes" id="UP000298285"/>
    </source>
</evidence>
<dbReference type="Pfam" id="PF02595">
    <property type="entry name" value="Gly_kinase"/>
    <property type="match status" value="1"/>
</dbReference>
<dbReference type="InterPro" id="IPR018193">
    <property type="entry name" value="Glyc_kinase_flavodox-like_fold"/>
</dbReference>
<gene>
    <name evidence="5" type="ORF">E4T88_11280</name>
</gene>
<dbReference type="EMBL" id="SPPK01000003">
    <property type="protein sequence ID" value="TFU89264.1"/>
    <property type="molecule type" value="Genomic_DNA"/>
</dbReference>
<dbReference type="PIRSF" id="PIRSF006078">
    <property type="entry name" value="GlxK"/>
    <property type="match status" value="1"/>
</dbReference>
<accession>A0A4Y9INC0</accession>
<organism evidence="5 6">
    <name type="scientific">Dysgonomonas mossii</name>
    <dbReference type="NCBI Taxonomy" id="163665"/>
    <lineage>
        <taxon>Bacteria</taxon>
        <taxon>Pseudomonadati</taxon>
        <taxon>Bacteroidota</taxon>
        <taxon>Bacteroidia</taxon>
        <taxon>Bacteroidales</taxon>
        <taxon>Dysgonomonadaceae</taxon>
        <taxon>Dysgonomonas</taxon>
    </lineage>
</organism>
<keyword evidence="3 4" id="KW-0418">Kinase</keyword>
<dbReference type="SUPFAM" id="SSF110738">
    <property type="entry name" value="Glycerate kinase I"/>
    <property type="match status" value="1"/>
</dbReference>
<dbReference type="OrthoDB" id="9774290at2"/>
<evidence type="ECO:0000313" key="5">
    <source>
        <dbReference type="EMBL" id="TFU89264.1"/>
    </source>
</evidence>
<dbReference type="NCBIfam" id="TIGR00045">
    <property type="entry name" value="glycerate kinase"/>
    <property type="match status" value="1"/>
</dbReference>
<dbReference type="InterPro" id="IPR004381">
    <property type="entry name" value="Glycerate_kinase"/>
</dbReference>
<dbReference type="RefSeq" id="WP_135105529.1">
    <property type="nucleotide sequence ID" value="NZ_JADGKW010000003.1"/>
</dbReference>
<reference evidence="5 6" key="1">
    <citation type="submission" date="2019-03" db="EMBL/GenBank/DDBJ databases">
        <title>Diversity of the mouse oral microbiome.</title>
        <authorList>
            <person name="Joseph S."/>
            <person name="Aduse-Opoku J."/>
            <person name="Curtis M."/>
            <person name="Wade W."/>
            <person name="Hashim A."/>
        </authorList>
    </citation>
    <scope>NUCLEOTIDE SEQUENCE [LARGE SCALE GENOMIC DNA]</scope>
    <source>
        <strain evidence="5 6">P11</strain>
    </source>
</reference>
<dbReference type="Gene3D" id="3.90.1510.10">
    <property type="entry name" value="Glycerate kinase, domain 2"/>
    <property type="match status" value="1"/>
</dbReference>